<dbReference type="InterPro" id="IPR020846">
    <property type="entry name" value="MFS_dom"/>
</dbReference>
<dbReference type="Pfam" id="PF07690">
    <property type="entry name" value="MFS_1"/>
    <property type="match status" value="1"/>
</dbReference>
<feature type="transmembrane region" description="Helical" evidence="6">
    <location>
        <begin position="380"/>
        <end position="402"/>
    </location>
</feature>
<dbReference type="Gene3D" id="1.20.1250.20">
    <property type="entry name" value="MFS general substrate transporter like domains"/>
    <property type="match status" value="2"/>
</dbReference>
<evidence type="ECO:0000259" key="7">
    <source>
        <dbReference type="PROSITE" id="PS50850"/>
    </source>
</evidence>
<dbReference type="Proteomes" id="UP000051497">
    <property type="component" value="Unassembled WGS sequence"/>
</dbReference>
<dbReference type="STRING" id="295108.HT99x_01991"/>
<dbReference type="SUPFAM" id="SSF103473">
    <property type="entry name" value="MFS general substrate transporter"/>
    <property type="match status" value="1"/>
</dbReference>
<dbReference type="PANTHER" id="PTHR43124:SF3">
    <property type="entry name" value="CHLORAMPHENICOL EFFLUX PUMP RV0191"/>
    <property type="match status" value="1"/>
</dbReference>
<evidence type="ECO:0000256" key="5">
    <source>
        <dbReference type="ARBA" id="ARBA00023136"/>
    </source>
</evidence>
<reference evidence="8" key="1">
    <citation type="submission" date="2015-09" db="EMBL/GenBank/DDBJ databases">
        <title>Draft Genome Sequences of Two Novel Amoeba-resistant Intranuclear Bacteria, Candidatus Berkiella cookevillensis and Candidatus Berkiella aquae.</title>
        <authorList>
            <person name="Mehari Y.T."/>
            <person name="Arivett B.A."/>
            <person name="Farone A.L."/>
            <person name="Gunderson J.H."/>
            <person name="Farone M.B."/>
        </authorList>
    </citation>
    <scope>NUCLEOTIDE SEQUENCE [LARGE SCALE GENOMIC DNA]</scope>
    <source>
        <strain evidence="8">HT99</strain>
    </source>
</reference>
<dbReference type="RefSeq" id="WP_075066611.1">
    <property type="nucleotide sequence ID" value="NZ_LKAJ02000001.1"/>
</dbReference>
<dbReference type="AlphaFoldDB" id="A0A0Q9YK71"/>
<dbReference type="EMBL" id="LKAJ02000001">
    <property type="protein sequence ID" value="MCS5709975.1"/>
    <property type="molecule type" value="Genomic_DNA"/>
</dbReference>
<keyword evidence="5 6" id="KW-0472">Membrane</keyword>
<reference evidence="9" key="3">
    <citation type="submission" date="2021-06" db="EMBL/GenBank/DDBJ databases">
        <title>Genomic Description and Analysis of Intracellular Bacteria, Candidatus Berkiella cookevillensis and Candidatus Berkiella aquae.</title>
        <authorList>
            <person name="Kidane D.T."/>
            <person name="Mehari Y.T."/>
            <person name="Rice F.C."/>
            <person name="Arivett B.A."/>
            <person name="Farone A.L."/>
            <person name="Berk S.G."/>
            <person name="Farone M.B."/>
        </authorList>
    </citation>
    <scope>NUCLEOTIDE SEQUENCE</scope>
    <source>
        <strain evidence="9">HT99</strain>
    </source>
</reference>
<proteinExistence type="predicted"/>
<evidence type="ECO:0000256" key="3">
    <source>
        <dbReference type="ARBA" id="ARBA00022692"/>
    </source>
</evidence>
<name>A0A0Q9YK71_9GAMM</name>
<feature type="transmembrane region" description="Helical" evidence="6">
    <location>
        <begin position="133"/>
        <end position="152"/>
    </location>
</feature>
<feature type="transmembrane region" description="Helical" evidence="6">
    <location>
        <begin position="336"/>
        <end position="360"/>
    </location>
</feature>
<dbReference type="GO" id="GO:0005886">
    <property type="term" value="C:plasma membrane"/>
    <property type="evidence" value="ECO:0007669"/>
    <property type="project" value="UniProtKB-SubCell"/>
</dbReference>
<evidence type="ECO:0000256" key="1">
    <source>
        <dbReference type="ARBA" id="ARBA00004651"/>
    </source>
</evidence>
<accession>A0A0Q9YK71</accession>
<evidence type="ECO:0000256" key="4">
    <source>
        <dbReference type="ARBA" id="ARBA00022989"/>
    </source>
</evidence>
<feature type="domain" description="Major facilitator superfamily (MFS) profile" evidence="7">
    <location>
        <begin position="9"/>
        <end position="407"/>
    </location>
</feature>
<feature type="transmembrane region" description="Helical" evidence="6">
    <location>
        <begin position="78"/>
        <end position="97"/>
    </location>
</feature>
<organism evidence="8">
    <name type="scientific">Candidatus Berkiella aquae</name>
    <dbReference type="NCBI Taxonomy" id="295108"/>
    <lineage>
        <taxon>Bacteria</taxon>
        <taxon>Pseudomonadati</taxon>
        <taxon>Pseudomonadota</taxon>
        <taxon>Gammaproteobacteria</taxon>
        <taxon>Candidatus Berkiellales</taxon>
        <taxon>Candidatus Berkiellaceae</taxon>
        <taxon>Candidatus Berkiella</taxon>
    </lineage>
</organism>
<feature type="transmembrane region" description="Helical" evidence="6">
    <location>
        <begin position="103"/>
        <end position="121"/>
    </location>
</feature>
<evidence type="ECO:0000313" key="10">
    <source>
        <dbReference type="Proteomes" id="UP000051497"/>
    </source>
</evidence>
<evidence type="ECO:0000313" key="8">
    <source>
        <dbReference type="EMBL" id="KRG21071.1"/>
    </source>
</evidence>
<dbReference type="GO" id="GO:0022857">
    <property type="term" value="F:transmembrane transporter activity"/>
    <property type="evidence" value="ECO:0007669"/>
    <property type="project" value="InterPro"/>
</dbReference>
<dbReference type="InterPro" id="IPR050189">
    <property type="entry name" value="MFS_Efflux_Transporters"/>
</dbReference>
<dbReference type="OrthoDB" id="5291895at2"/>
<feature type="transmembrane region" description="Helical" evidence="6">
    <location>
        <begin position="301"/>
        <end position="324"/>
    </location>
</feature>
<sequence>MQQRSSVTIWSMWLLASFFYAYQYILRVLPNIMMVDILEKFHIDAAIFGQYSGLYYIGYAGMHIPVGIMLDRYGPKRVLPVCMILTVMGLLPLLFAQHWIYPALGRLIIGMGSSAAILGVFKIIRMSFPEERFTLFLGFSVTIGLLGAIYGGQPVNALMHLFGWESVLQVIILLGIVMAVATFFIVPSQPIDKTQESWLASVKAVLSNPQIMLVCFLAGLMVGPLEGFADVWGKEYLKSAYHLSEQVAASLPSLIFLGMCFGSPILSWVTAKTKAYYGFIIISGLVMGAAFIWLLTGDVPVTWLAALFVIVGVFCAYQILAIYLASTFVGERLVGLTTACANMIIMTFGYVFHSAIGKIMSARWEGRFNAEGVPYYDASAYTQGLMVIPAGLILASMGYMLLASMAKKRKVIPA</sequence>
<dbReference type="InterPro" id="IPR011701">
    <property type="entry name" value="MFS"/>
</dbReference>
<feature type="transmembrane region" description="Helical" evidence="6">
    <location>
        <begin position="276"/>
        <end position="295"/>
    </location>
</feature>
<feature type="transmembrane region" description="Helical" evidence="6">
    <location>
        <begin position="45"/>
        <end position="66"/>
    </location>
</feature>
<keyword evidence="4 6" id="KW-1133">Transmembrane helix</keyword>
<protein>
    <submittedName>
        <fullName evidence="9">MFS transporter</fullName>
    </submittedName>
    <submittedName>
        <fullName evidence="8">Major Facilitator Superfamily protein</fullName>
    </submittedName>
</protein>
<keyword evidence="2" id="KW-1003">Cell membrane</keyword>
<comment type="subcellular location">
    <subcellularLocation>
        <location evidence="1">Cell membrane</location>
        <topology evidence="1">Multi-pass membrane protein</topology>
    </subcellularLocation>
</comment>
<dbReference type="EMBL" id="LKAJ01000007">
    <property type="protein sequence ID" value="KRG21071.1"/>
    <property type="molecule type" value="Genomic_DNA"/>
</dbReference>
<dbReference type="PANTHER" id="PTHR43124">
    <property type="entry name" value="PURINE EFFLUX PUMP PBUE"/>
    <property type="match status" value="1"/>
</dbReference>
<feature type="transmembrane region" description="Helical" evidence="6">
    <location>
        <begin position="7"/>
        <end position="25"/>
    </location>
</feature>
<evidence type="ECO:0000256" key="2">
    <source>
        <dbReference type="ARBA" id="ARBA00022475"/>
    </source>
</evidence>
<keyword evidence="3 6" id="KW-0812">Transmembrane</keyword>
<dbReference type="InterPro" id="IPR036259">
    <property type="entry name" value="MFS_trans_sf"/>
</dbReference>
<feature type="transmembrane region" description="Helical" evidence="6">
    <location>
        <begin position="247"/>
        <end position="269"/>
    </location>
</feature>
<reference evidence="9" key="2">
    <citation type="journal article" date="2016" name="Genome Announc.">
        <title>Draft Genome Sequences of Two Novel Amoeba-Resistant Intranuclear Bacteria, 'Candidatus Berkiella cookevillensis' and 'Candidatus Berkiella aquae'.</title>
        <authorList>
            <person name="Mehari Y.T."/>
            <person name="Arivett B.A."/>
            <person name="Farone A.L."/>
            <person name="Gunderson J.H."/>
            <person name="Farone M.B."/>
        </authorList>
    </citation>
    <scope>NUCLEOTIDE SEQUENCE</scope>
    <source>
        <strain evidence="9">HT99</strain>
    </source>
</reference>
<evidence type="ECO:0000256" key="6">
    <source>
        <dbReference type="SAM" id="Phobius"/>
    </source>
</evidence>
<feature type="transmembrane region" description="Helical" evidence="6">
    <location>
        <begin position="167"/>
        <end position="186"/>
    </location>
</feature>
<comment type="caution">
    <text evidence="8">The sequence shown here is derived from an EMBL/GenBank/DDBJ whole genome shotgun (WGS) entry which is preliminary data.</text>
</comment>
<keyword evidence="10" id="KW-1185">Reference proteome</keyword>
<evidence type="ECO:0000313" key="9">
    <source>
        <dbReference type="EMBL" id="MCS5709975.1"/>
    </source>
</evidence>
<dbReference type="PROSITE" id="PS50850">
    <property type="entry name" value="MFS"/>
    <property type="match status" value="1"/>
</dbReference>
<feature type="transmembrane region" description="Helical" evidence="6">
    <location>
        <begin position="198"/>
        <end position="222"/>
    </location>
</feature>
<gene>
    <name evidence="9" type="ORF">HT99x_000895</name>
    <name evidence="8" type="ORF">HT99x_01991</name>
</gene>